<dbReference type="GO" id="GO:0006508">
    <property type="term" value="P:proteolysis"/>
    <property type="evidence" value="ECO:0007669"/>
    <property type="project" value="InterPro"/>
</dbReference>
<dbReference type="CDD" id="cd06779">
    <property type="entry name" value="cpPDZ_Deg_HtrA-like"/>
    <property type="match status" value="1"/>
</dbReference>
<dbReference type="Gene3D" id="3.50.30.30">
    <property type="match status" value="1"/>
</dbReference>
<dbReference type="Proteomes" id="UP000317243">
    <property type="component" value="Unassembled WGS sequence"/>
</dbReference>
<dbReference type="PROSITE" id="PS50106">
    <property type="entry name" value="PDZ"/>
    <property type="match status" value="1"/>
</dbReference>
<keyword evidence="3" id="KW-0645">Protease</keyword>
<reference evidence="3 4" key="1">
    <citation type="submission" date="2019-02" db="EMBL/GenBank/DDBJ databases">
        <title>Deep-cultivation of Planctomycetes and their phenomic and genomic characterization uncovers novel biology.</title>
        <authorList>
            <person name="Wiegand S."/>
            <person name="Jogler M."/>
            <person name="Boedeker C."/>
            <person name="Pinto D."/>
            <person name="Vollmers J."/>
            <person name="Rivas-Marin E."/>
            <person name="Kohn T."/>
            <person name="Peeters S.H."/>
            <person name="Heuer A."/>
            <person name="Rast P."/>
            <person name="Oberbeckmann S."/>
            <person name="Bunk B."/>
            <person name="Jeske O."/>
            <person name="Meyerdierks A."/>
            <person name="Storesund J.E."/>
            <person name="Kallscheuer N."/>
            <person name="Luecker S."/>
            <person name="Lage O.M."/>
            <person name="Pohl T."/>
            <person name="Merkel B.J."/>
            <person name="Hornburger P."/>
            <person name="Mueller R.-W."/>
            <person name="Bruemmer F."/>
            <person name="Labrenz M."/>
            <person name="Spormann A.M."/>
            <person name="Op Den Camp H."/>
            <person name="Overmann J."/>
            <person name="Amann R."/>
            <person name="Jetten M.S.M."/>
            <person name="Mascher T."/>
            <person name="Medema M.H."/>
            <person name="Devos D.P."/>
            <person name="Kaster A.-K."/>
            <person name="Ovreas L."/>
            <person name="Rohde M."/>
            <person name="Galperin M.Y."/>
            <person name="Jogler C."/>
        </authorList>
    </citation>
    <scope>NUCLEOTIDE SEQUENCE [LARGE SCALE GENOMIC DNA]</scope>
    <source>
        <strain evidence="3 4">KOR42</strain>
    </source>
</reference>
<dbReference type="Gene3D" id="2.30.42.10">
    <property type="match status" value="1"/>
</dbReference>
<dbReference type="InterPro" id="IPR001478">
    <property type="entry name" value="PDZ"/>
</dbReference>
<proteinExistence type="predicted"/>
<feature type="domain" description="PDZ" evidence="2">
    <location>
        <begin position="572"/>
        <end position="654"/>
    </location>
</feature>
<dbReference type="PANTHER" id="PTHR12147:SF26">
    <property type="entry name" value="PEPTIDASE M28 DOMAIN-CONTAINING PROTEIN"/>
    <property type="match status" value="1"/>
</dbReference>
<gene>
    <name evidence="3" type="primary">ywaD_2</name>
    <name evidence="3" type="ORF">KOR42_15290</name>
</gene>
<dbReference type="SMART" id="SM00228">
    <property type="entry name" value="PDZ"/>
    <property type="match status" value="1"/>
</dbReference>
<dbReference type="InterPro" id="IPR036034">
    <property type="entry name" value="PDZ_sf"/>
</dbReference>
<dbReference type="SUPFAM" id="SSF50156">
    <property type="entry name" value="PDZ domain-like"/>
    <property type="match status" value="1"/>
</dbReference>
<evidence type="ECO:0000313" key="4">
    <source>
        <dbReference type="Proteomes" id="UP000317243"/>
    </source>
</evidence>
<dbReference type="AlphaFoldDB" id="A0A5C5X5W2"/>
<sequence>MTTSKFTLFRLTHHLIPAQVMTGGFIVAVFAMASLAVGDSDSPTSDQRLLNDVKQLASDESEGRGVGTEGLKKAAEFIAESFRESGLDVTTAGGDAFQEFNINDGARLGENNSIEITTPSGKVLDLKQGTDFEVCSFGGTGTVTGDIVFAGYGIVAEDLEYNDFENIDIKDKTVIIVRRNPFQSNPHGPFAVGHGISRHAALTTKLSQAFSRGASAVLFVSDPFSAQSEREQLEEKLAEAKKEVDELTDETSQDAKNAKAHLRQLEKLLSELDDDPLMEFGYGGTRSGESLPAFHISKKVCSEILKDSIGKSLADLEKQIDETGKPASQLLPDCEIAAEASLEIIRVPVRNVVGVLEGEGPNSDETIVIGAHFDHLGRGGEGSLMPNSKEIHNGADDNASGTAGLLELARRLGKREQPLPRRIVFIAFNGEERGLLGAYEYVANPLFPLEKTVAMFNMDMIGRLVDDKLTVFGSGTSSVWETIIDAAAEKQALQLVKKPEGFGPSDHAAFYGKQIPVLHLFTGIHDDYHRPSDDWDKLNIDGMSRVISLLEDLVVATAQLEERPDYVEIAGSAALTRTGSRPYFGSIPDFGQETKGYAISGVAPGSPADEGGLKGGDVIVEMAGKKIGGLDDFDLALRELEAGDQVDVVVLRGTERVPLKVTLATPKN</sequence>
<comment type="caution">
    <text evidence="3">The sequence shown here is derived from an EMBL/GenBank/DDBJ whole genome shotgun (WGS) entry which is preliminary data.</text>
</comment>
<dbReference type="RefSeq" id="WP_146508352.1">
    <property type="nucleotide sequence ID" value="NZ_SIHI01000001.1"/>
</dbReference>
<evidence type="ECO:0000259" key="2">
    <source>
        <dbReference type="PROSITE" id="PS50106"/>
    </source>
</evidence>
<organism evidence="3 4">
    <name type="scientific">Thalassoglobus neptunius</name>
    <dbReference type="NCBI Taxonomy" id="1938619"/>
    <lineage>
        <taxon>Bacteria</taxon>
        <taxon>Pseudomonadati</taxon>
        <taxon>Planctomycetota</taxon>
        <taxon>Planctomycetia</taxon>
        <taxon>Planctomycetales</taxon>
        <taxon>Planctomycetaceae</taxon>
        <taxon>Thalassoglobus</taxon>
    </lineage>
</organism>
<dbReference type="InterPro" id="IPR045175">
    <property type="entry name" value="M28_fam"/>
</dbReference>
<dbReference type="InterPro" id="IPR007484">
    <property type="entry name" value="Peptidase_M28"/>
</dbReference>
<dbReference type="OrthoDB" id="9762302at2"/>
<evidence type="ECO:0000313" key="3">
    <source>
        <dbReference type="EMBL" id="TWT58158.1"/>
    </source>
</evidence>
<keyword evidence="4" id="KW-1185">Reference proteome</keyword>
<dbReference type="EMBL" id="SIHI01000001">
    <property type="protein sequence ID" value="TWT58158.1"/>
    <property type="molecule type" value="Genomic_DNA"/>
</dbReference>
<dbReference type="PANTHER" id="PTHR12147">
    <property type="entry name" value="METALLOPEPTIDASE M28 FAMILY MEMBER"/>
    <property type="match status" value="1"/>
</dbReference>
<protein>
    <submittedName>
        <fullName evidence="3">Aminopeptidase YwaD</fullName>
        <ecNumber evidence="3">3.4.11.6</ecNumber>
    </submittedName>
</protein>
<dbReference type="InterPro" id="IPR046450">
    <property type="entry name" value="PA_dom_sf"/>
</dbReference>
<keyword evidence="3" id="KW-0031">Aminopeptidase</keyword>
<dbReference type="GO" id="GO:0004177">
    <property type="term" value="F:aminopeptidase activity"/>
    <property type="evidence" value="ECO:0007669"/>
    <property type="project" value="UniProtKB-KW"/>
</dbReference>
<keyword evidence="1" id="KW-0175">Coiled coil</keyword>
<keyword evidence="3" id="KW-0378">Hydrolase</keyword>
<name>A0A5C5X5W2_9PLAN</name>
<dbReference type="EC" id="3.4.11.6" evidence="3"/>
<dbReference type="GO" id="GO:0008235">
    <property type="term" value="F:metalloexopeptidase activity"/>
    <property type="evidence" value="ECO:0007669"/>
    <property type="project" value="InterPro"/>
</dbReference>
<accession>A0A5C5X5W2</accession>
<dbReference type="Pfam" id="PF13180">
    <property type="entry name" value="PDZ_2"/>
    <property type="match status" value="1"/>
</dbReference>
<dbReference type="Pfam" id="PF04389">
    <property type="entry name" value="Peptidase_M28"/>
    <property type="match status" value="1"/>
</dbReference>
<dbReference type="SUPFAM" id="SSF52025">
    <property type="entry name" value="PA domain"/>
    <property type="match status" value="1"/>
</dbReference>
<evidence type="ECO:0000256" key="1">
    <source>
        <dbReference type="SAM" id="Coils"/>
    </source>
</evidence>
<feature type="coiled-coil region" evidence="1">
    <location>
        <begin position="226"/>
        <end position="275"/>
    </location>
</feature>
<dbReference type="SUPFAM" id="SSF53187">
    <property type="entry name" value="Zn-dependent exopeptidases"/>
    <property type="match status" value="1"/>
</dbReference>
<dbReference type="Gene3D" id="3.40.630.10">
    <property type="entry name" value="Zn peptidases"/>
    <property type="match status" value="1"/>
</dbReference>